<reference evidence="2 3" key="2">
    <citation type="submission" date="2018-11" db="EMBL/GenBank/DDBJ databases">
        <authorList>
            <consortium name="Pathogen Informatics"/>
        </authorList>
    </citation>
    <scope>NUCLEOTIDE SEQUENCE [LARGE SCALE GENOMIC DNA]</scope>
</reference>
<keyword evidence="3" id="KW-1185">Reference proteome</keyword>
<dbReference type="STRING" id="27835.A0A0N4XJT5"/>
<sequence>MSSLSNEFAKKLELVEARRFDSDRRIEHRPERPVKSVKPLEQSLEVLISETPSPQPPPINEAYLQVAESVKSTLQGLSTLFELLYQRTQIYPFDSSLEALPSHVKKWTTDVPNLHSTFKNVVLHCRVMMPELLKRLSIEENKVTWCDSQLEELNNAWCVGLCQLLVAMDSICGTIAYAPSPGEETKQKLCGALEQGCTVIKDLDKTFATRWAVESRFPTATKRICCVGTATSHCLSRLVEDDAKRETTQPTVRSVRSAESYNPFDETSDVESVADNAETKKLVFSSIGVDTSDLVTSDTDREVPSVPANSSSTSLCSKSESISDQLMMDSLKARVSALESEKESHLVDLSLLRRKLANLGGKEAG</sequence>
<organism evidence="4">
    <name type="scientific">Nippostrongylus brasiliensis</name>
    <name type="common">Rat hookworm</name>
    <dbReference type="NCBI Taxonomy" id="27835"/>
    <lineage>
        <taxon>Eukaryota</taxon>
        <taxon>Metazoa</taxon>
        <taxon>Ecdysozoa</taxon>
        <taxon>Nematoda</taxon>
        <taxon>Chromadorea</taxon>
        <taxon>Rhabditida</taxon>
        <taxon>Rhabditina</taxon>
        <taxon>Rhabditomorpha</taxon>
        <taxon>Strongyloidea</taxon>
        <taxon>Heligmosomidae</taxon>
        <taxon>Nippostrongylus</taxon>
    </lineage>
</organism>
<dbReference type="WBParaSite" id="NBR_0000278701-mRNA-1">
    <property type="protein sequence ID" value="NBR_0000278701-mRNA-1"/>
    <property type="gene ID" value="NBR_0000278701"/>
</dbReference>
<dbReference type="Proteomes" id="UP000271162">
    <property type="component" value="Unassembled WGS sequence"/>
</dbReference>
<dbReference type="PANTHER" id="PTHR21448">
    <property type="entry name" value="SMOOTH MUSCLE MYOSIN HEAVY CHAIN-RELATED"/>
    <property type="match status" value="1"/>
</dbReference>
<dbReference type="GO" id="GO:0016020">
    <property type="term" value="C:membrane"/>
    <property type="evidence" value="ECO:0007669"/>
    <property type="project" value="TreeGrafter"/>
</dbReference>
<proteinExistence type="predicted"/>
<reference evidence="4" key="1">
    <citation type="submission" date="2017-02" db="UniProtKB">
        <authorList>
            <consortium name="WormBaseParasite"/>
        </authorList>
    </citation>
    <scope>IDENTIFICATION</scope>
</reference>
<evidence type="ECO:0000313" key="2">
    <source>
        <dbReference type="EMBL" id="VDL66377.1"/>
    </source>
</evidence>
<dbReference type="InterPro" id="IPR040024">
    <property type="entry name" value="PPP1R21"/>
</dbReference>
<evidence type="ECO:0000313" key="3">
    <source>
        <dbReference type="Proteomes" id="UP000271162"/>
    </source>
</evidence>
<evidence type="ECO:0000256" key="1">
    <source>
        <dbReference type="SAM" id="MobiDB-lite"/>
    </source>
</evidence>
<feature type="region of interest" description="Disordered" evidence="1">
    <location>
        <begin position="295"/>
        <end position="317"/>
    </location>
</feature>
<evidence type="ECO:0000313" key="4">
    <source>
        <dbReference type="WBParaSite" id="NBR_0000278701-mRNA-1"/>
    </source>
</evidence>
<protein>
    <submittedName>
        <fullName evidence="4">CDT1 domain-containing protein</fullName>
    </submittedName>
</protein>
<name>A0A0N4XJT5_NIPBR</name>
<accession>A0A0N4XJT5</accession>
<gene>
    <name evidence="2" type="ORF">NBR_LOCUS2788</name>
</gene>
<dbReference type="EMBL" id="UYSL01003551">
    <property type="protein sequence ID" value="VDL66377.1"/>
    <property type="molecule type" value="Genomic_DNA"/>
</dbReference>
<dbReference type="PANTHER" id="PTHR21448:SF0">
    <property type="entry name" value="PROTEIN PHOSPHATASE 1 REGULATORY SUBUNIT 21"/>
    <property type="match status" value="1"/>
</dbReference>
<dbReference type="AlphaFoldDB" id="A0A0N4XJT5"/>
<dbReference type="GO" id="GO:0005769">
    <property type="term" value="C:early endosome"/>
    <property type="evidence" value="ECO:0007669"/>
    <property type="project" value="TreeGrafter"/>
</dbReference>